<keyword evidence="2" id="KW-0489">Methyltransferase</keyword>
<dbReference type="SUPFAM" id="SSF53335">
    <property type="entry name" value="S-adenosyl-L-methionine-dependent methyltransferases"/>
    <property type="match status" value="1"/>
</dbReference>
<accession>A0A4Q7ZN58</accession>
<keyword evidence="3" id="KW-1185">Reference proteome</keyword>
<dbReference type="OrthoDB" id="9804312at2"/>
<evidence type="ECO:0000259" key="1">
    <source>
        <dbReference type="Pfam" id="PF13649"/>
    </source>
</evidence>
<dbReference type="Gene3D" id="3.40.50.150">
    <property type="entry name" value="Vaccinia Virus protein VP39"/>
    <property type="match status" value="1"/>
</dbReference>
<dbReference type="PANTHER" id="PTHR42912:SF93">
    <property type="entry name" value="N6-ADENOSINE-METHYLTRANSFERASE TMT1A"/>
    <property type="match status" value="1"/>
</dbReference>
<evidence type="ECO:0000313" key="2">
    <source>
        <dbReference type="EMBL" id="RZU51893.1"/>
    </source>
</evidence>
<dbReference type="CDD" id="cd02440">
    <property type="entry name" value="AdoMet_MTases"/>
    <property type="match status" value="1"/>
</dbReference>
<dbReference type="GO" id="GO:0032259">
    <property type="term" value="P:methylation"/>
    <property type="evidence" value="ECO:0007669"/>
    <property type="project" value="UniProtKB-KW"/>
</dbReference>
<comment type="caution">
    <text evidence="2">The sequence shown here is derived from an EMBL/GenBank/DDBJ whole genome shotgun (WGS) entry which is preliminary data.</text>
</comment>
<sequence length="216" mass="23543">MRLRDGDPTGYDEVTARLRSSYDAGAELRDGMDKQYWKLAEREAFLDRLRAIGARTLLEIGAGTGEDGLFFRDEGGLRVVVVDLAPAMVERCRAKGLEAYVRDFLNLGFPASAFDAVYAMNSLLHVPNADLGAALRAVRDVLEPGGLGYLGMYGGQAAQGVAEDDVQEPTRFFAFRTDEQILRAAAAAFEIVDFHTVTDGEIRFQALTVARAAETA</sequence>
<reference evidence="2 3" key="1">
    <citation type="submission" date="2019-02" db="EMBL/GenBank/DDBJ databases">
        <title>Sequencing the genomes of 1000 actinobacteria strains.</title>
        <authorList>
            <person name="Klenk H.-P."/>
        </authorList>
    </citation>
    <scope>NUCLEOTIDE SEQUENCE [LARGE SCALE GENOMIC DNA]</scope>
    <source>
        <strain evidence="2 3">DSM 45162</strain>
    </source>
</reference>
<name>A0A4Q7ZN58_9ACTN</name>
<proteinExistence type="predicted"/>
<dbReference type="RefSeq" id="WP_130510593.1">
    <property type="nucleotide sequence ID" value="NZ_SHKY01000001.1"/>
</dbReference>
<dbReference type="InterPro" id="IPR029063">
    <property type="entry name" value="SAM-dependent_MTases_sf"/>
</dbReference>
<gene>
    <name evidence="2" type="ORF">EV385_3729</name>
</gene>
<dbReference type="Pfam" id="PF13649">
    <property type="entry name" value="Methyltransf_25"/>
    <property type="match status" value="1"/>
</dbReference>
<feature type="domain" description="Methyltransferase" evidence="1">
    <location>
        <begin position="58"/>
        <end position="146"/>
    </location>
</feature>
<protein>
    <submittedName>
        <fullName evidence="2">Methyltransferase family protein</fullName>
    </submittedName>
</protein>
<dbReference type="Proteomes" id="UP000292564">
    <property type="component" value="Unassembled WGS sequence"/>
</dbReference>
<dbReference type="InterPro" id="IPR041698">
    <property type="entry name" value="Methyltransf_25"/>
</dbReference>
<keyword evidence="2" id="KW-0808">Transferase</keyword>
<evidence type="ECO:0000313" key="3">
    <source>
        <dbReference type="Proteomes" id="UP000292564"/>
    </source>
</evidence>
<dbReference type="InterPro" id="IPR050508">
    <property type="entry name" value="Methyltransf_Superfamily"/>
</dbReference>
<dbReference type="AlphaFoldDB" id="A0A4Q7ZN58"/>
<dbReference type="GO" id="GO:0008168">
    <property type="term" value="F:methyltransferase activity"/>
    <property type="evidence" value="ECO:0007669"/>
    <property type="project" value="UniProtKB-KW"/>
</dbReference>
<dbReference type="EMBL" id="SHKY01000001">
    <property type="protein sequence ID" value="RZU51893.1"/>
    <property type="molecule type" value="Genomic_DNA"/>
</dbReference>
<organism evidence="2 3">
    <name type="scientific">Krasilnikovia cinnamomea</name>
    <dbReference type="NCBI Taxonomy" id="349313"/>
    <lineage>
        <taxon>Bacteria</taxon>
        <taxon>Bacillati</taxon>
        <taxon>Actinomycetota</taxon>
        <taxon>Actinomycetes</taxon>
        <taxon>Micromonosporales</taxon>
        <taxon>Micromonosporaceae</taxon>
        <taxon>Krasilnikovia</taxon>
    </lineage>
</organism>
<dbReference type="PANTHER" id="PTHR42912">
    <property type="entry name" value="METHYLTRANSFERASE"/>
    <property type="match status" value="1"/>
</dbReference>